<feature type="transmembrane region" description="Helical" evidence="1">
    <location>
        <begin position="177"/>
        <end position="196"/>
    </location>
</feature>
<feature type="transmembrane region" description="Helical" evidence="1">
    <location>
        <begin position="48"/>
        <end position="66"/>
    </location>
</feature>
<organism evidence="2 3">
    <name type="scientific">Streptobacillus felis</name>
    <dbReference type="NCBI Taxonomy" id="1384509"/>
    <lineage>
        <taxon>Bacteria</taxon>
        <taxon>Fusobacteriati</taxon>
        <taxon>Fusobacteriota</taxon>
        <taxon>Fusobacteriia</taxon>
        <taxon>Fusobacteriales</taxon>
        <taxon>Leptotrichiaceae</taxon>
        <taxon>Streptobacillus</taxon>
    </lineage>
</organism>
<evidence type="ECO:0008006" key="4">
    <source>
        <dbReference type="Google" id="ProtNLM"/>
    </source>
</evidence>
<keyword evidence="1" id="KW-0472">Membrane</keyword>
<keyword evidence="3" id="KW-1185">Reference proteome</keyword>
<reference evidence="2 3" key="1">
    <citation type="submission" date="2020-05" db="EMBL/GenBank/DDBJ databases">
        <title>Streptobacillus felis strain LHL191014123.</title>
        <authorList>
            <person name="Fawzy A."/>
            <person name="Rau J."/>
            <person name="Risse K."/>
            <person name="Schauerte N."/>
            <person name="Geiger C."/>
            <person name="Blom J."/>
            <person name="Imirzalioglu C."/>
            <person name="Falgenhauer J."/>
            <person name="Bach A."/>
            <person name="Herden C."/>
            <person name="Eisenberg T."/>
        </authorList>
    </citation>
    <scope>NUCLEOTIDE SEQUENCE [LARGE SCALE GENOMIC DNA]</scope>
    <source>
        <strain evidence="2 3">LHL191014123</strain>
    </source>
</reference>
<evidence type="ECO:0000313" key="3">
    <source>
        <dbReference type="Proteomes" id="UP000526184"/>
    </source>
</evidence>
<dbReference type="EMBL" id="JABMKT010000007">
    <property type="protein sequence ID" value="NYV27620.1"/>
    <property type="molecule type" value="Genomic_DNA"/>
</dbReference>
<dbReference type="Pfam" id="PF19700">
    <property type="entry name" value="DUF6198"/>
    <property type="match status" value="1"/>
</dbReference>
<dbReference type="PANTHER" id="PTHR40078">
    <property type="entry name" value="INTEGRAL MEMBRANE PROTEIN-RELATED"/>
    <property type="match status" value="1"/>
</dbReference>
<name>A0A7Z0TA36_9FUSO</name>
<feature type="transmembrane region" description="Helical" evidence="1">
    <location>
        <begin position="75"/>
        <end position="97"/>
    </location>
</feature>
<feature type="transmembrane region" description="Helical" evidence="1">
    <location>
        <begin position="12"/>
        <end position="36"/>
    </location>
</feature>
<feature type="transmembrane region" description="Helical" evidence="1">
    <location>
        <begin position="109"/>
        <end position="127"/>
    </location>
</feature>
<keyword evidence="1" id="KW-1133">Transmembrane helix</keyword>
<feature type="transmembrane region" description="Helical" evidence="1">
    <location>
        <begin position="147"/>
        <end position="171"/>
    </location>
</feature>
<accession>A0A7Z0TA36</accession>
<evidence type="ECO:0000256" key="1">
    <source>
        <dbReference type="SAM" id="Phobius"/>
    </source>
</evidence>
<evidence type="ECO:0000313" key="2">
    <source>
        <dbReference type="EMBL" id="NYV27620.1"/>
    </source>
</evidence>
<dbReference type="RefSeq" id="WP_180135563.1">
    <property type="nucleotide sequence ID" value="NZ_JABMKT010000007.1"/>
</dbReference>
<protein>
    <recommendedName>
        <fullName evidence="4">YitT family protein</fullName>
    </recommendedName>
</protein>
<keyword evidence="1" id="KW-0812">Transmembrane</keyword>
<dbReference type="InterPro" id="IPR038750">
    <property type="entry name" value="YczE/YyaS-like"/>
</dbReference>
<sequence>MNYRKIGLSLLFYAITGFGVALTIKVLIGVSAYSALNVAVAEVLNYKVGIITTVANLLFMFSCLFFDKNRRIIDYILMFLAIIMFGSVIDFFLYGILSNINFTNYTVRMIVFIIGNILGAFGVGRVMHYNTLKFPIEYLCILLEEKFGFKFVFTRYTIETLCVIISLSLSYMYSLPIYVREGTIISLLMFSYIVSWSKKIGE</sequence>
<comment type="caution">
    <text evidence="2">The sequence shown here is derived from an EMBL/GenBank/DDBJ whole genome shotgun (WGS) entry which is preliminary data.</text>
</comment>
<dbReference type="PANTHER" id="PTHR40078:SF1">
    <property type="entry name" value="INTEGRAL MEMBRANE PROTEIN"/>
    <property type="match status" value="1"/>
</dbReference>
<gene>
    <name evidence="2" type="ORF">HP397_02090</name>
</gene>
<proteinExistence type="predicted"/>
<dbReference type="AlphaFoldDB" id="A0A7Z0TA36"/>
<dbReference type="Proteomes" id="UP000526184">
    <property type="component" value="Unassembled WGS sequence"/>
</dbReference>